<dbReference type="PRINTS" id="PR00411">
    <property type="entry name" value="PNDRDTASEI"/>
</dbReference>
<proteinExistence type="predicted"/>
<evidence type="ECO:0000313" key="4">
    <source>
        <dbReference type="EMBL" id="SMF38883.1"/>
    </source>
</evidence>
<sequence length="477" mass="48075">MSEYDLAVVGGGPAGAAAAIEAAGLGLRCLLFDEGSDAGGQVYRPPAFAAATGGPDAAAGAALRAGLAGSAVERAFGHRVWFAGPAAEAAGFELQAVGPEGNRRVTARALLAAAGTSERVFPCAGWTLPGVTGLAAATILLKSQKVLPGRRVVVAGCGPLLPLVAVGILELGGAVAALVDLNGPADWLAALPGLAARPDLALRGLGWLARLRRAGVPLYTRWGVRAVSGREAVEAVEIGPVEADWRPSRQRPALRIEADALCLGHGLLPASELTRLLGAAHAYRPEAGGWLPVLDEAGRTSLPLLYAAGDGARLLGAGAAPLAGRLAALAAARDLGRLSEAAFAQRAAPLRRRLRRAARFGTAMARLCTPRPGLVEGLGADAVACRCEELTRGELGAAIAAGAGSLAALKAATRCGMGPCGGRLCNATAHALLAAAGRSAAEIGAPSARPPLRPVPLAALTGSFDYADVPIRELSPR</sequence>
<gene>
    <name evidence="4" type="ORF">SAMN05428998_11381</name>
</gene>
<accession>A0A1Y6C7T8</accession>
<protein>
    <submittedName>
        <fullName evidence="4">Thioredoxin reductase</fullName>
    </submittedName>
</protein>
<organism evidence="4 5">
    <name type="scientific">Tistlia consotensis USBA 355</name>
    <dbReference type="NCBI Taxonomy" id="560819"/>
    <lineage>
        <taxon>Bacteria</taxon>
        <taxon>Pseudomonadati</taxon>
        <taxon>Pseudomonadota</taxon>
        <taxon>Alphaproteobacteria</taxon>
        <taxon>Rhodospirillales</taxon>
        <taxon>Rhodovibrionaceae</taxon>
        <taxon>Tistlia</taxon>
    </lineage>
</organism>
<dbReference type="STRING" id="560819.SAMN05428998_11381"/>
<dbReference type="RefSeq" id="WP_085123758.1">
    <property type="nucleotide sequence ID" value="NZ_FWZX01000013.1"/>
</dbReference>
<reference evidence="4 5" key="1">
    <citation type="submission" date="2017-04" db="EMBL/GenBank/DDBJ databases">
        <authorList>
            <person name="Afonso C.L."/>
            <person name="Miller P.J."/>
            <person name="Scott M.A."/>
            <person name="Spackman E."/>
            <person name="Goraichik I."/>
            <person name="Dimitrov K.M."/>
            <person name="Suarez D.L."/>
            <person name="Swayne D.E."/>
        </authorList>
    </citation>
    <scope>NUCLEOTIDE SEQUENCE [LARGE SCALE GENOMIC DNA]</scope>
    <source>
        <strain evidence="4 5">USBA 355</strain>
    </source>
</reference>
<dbReference type="AlphaFoldDB" id="A0A1Y6C7T8"/>
<dbReference type="Gene3D" id="1.10.10.1100">
    <property type="entry name" value="BFD-like [2Fe-2S]-binding domain"/>
    <property type="match status" value="1"/>
</dbReference>
<dbReference type="PANTHER" id="PTHR42949">
    <property type="entry name" value="ANAEROBIC GLYCEROL-3-PHOSPHATE DEHYDROGENASE SUBUNIT B"/>
    <property type="match status" value="1"/>
</dbReference>
<dbReference type="Gene3D" id="3.50.50.60">
    <property type="entry name" value="FAD/NAD(P)-binding domain"/>
    <property type="match status" value="2"/>
</dbReference>
<dbReference type="InterPro" id="IPR041854">
    <property type="entry name" value="BFD-like_2Fe2S-bd_dom_sf"/>
</dbReference>
<dbReference type="EMBL" id="FWZX01000013">
    <property type="protein sequence ID" value="SMF38883.1"/>
    <property type="molecule type" value="Genomic_DNA"/>
</dbReference>
<name>A0A1Y6C7T8_9PROT</name>
<dbReference type="Pfam" id="PF07992">
    <property type="entry name" value="Pyr_redox_2"/>
    <property type="match status" value="1"/>
</dbReference>
<dbReference type="InterPro" id="IPR017224">
    <property type="entry name" value="Opine_Oxase_asu/HCN_bsu"/>
</dbReference>
<feature type="domain" description="BFD-like [2Fe-2S]-binding" evidence="2">
    <location>
        <begin position="385"/>
        <end position="434"/>
    </location>
</feature>
<dbReference type="PIRSF" id="PIRSF037495">
    <property type="entry name" value="Opine_OX_OoxA/HcnB"/>
    <property type="match status" value="1"/>
</dbReference>
<keyword evidence="1" id="KW-0560">Oxidoreductase</keyword>
<dbReference type="PANTHER" id="PTHR42949:SF3">
    <property type="entry name" value="ANAEROBIC GLYCEROL-3-PHOSPHATE DEHYDROGENASE SUBUNIT B"/>
    <property type="match status" value="1"/>
</dbReference>
<keyword evidence="5" id="KW-1185">Reference proteome</keyword>
<dbReference type="InterPro" id="IPR023753">
    <property type="entry name" value="FAD/NAD-binding_dom"/>
</dbReference>
<evidence type="ECO:0000259" key="3">
    <source>
        <dbReference type="Pfam" id="PF07992"/>
    </source>
</evidence>
<dbReference type="InterPro" id="IPR036188">
    <property type="entry name" value="FAD/NAD-bd_sf"/>
</dbReference>
<dbReference type="GO" id="GO:0016491">
    <property type="term" value="F:oxidoreductase activity"/>
    <property type="evidence" value="ECO:0007669"/>
    <property type="project" value="UniProtKB-KW"/>
</dbReference>
<dbReference type="Pfam" id="PF04324">
    <property type="entry name" value="Fer2_BFD"/>
    <property type="match status" value="1"/>
</dbReference>
<dbReference type="SUPFAM" id="SSF51905">
    <property type="entry name" value="FAD/NAD(P)-binding domain"/>
    <property type="match status" value="1"/>
</dbReference>
<dbReference type="PRINTS" id="PR00368">
    <property type="entry name" value="FADPNR"/>
</dbReference>
<dbReference type="InterPro" id="IPR051691">
    <property type="entry name" value="Metab_Enz_Cyan_OpOx_G3PDH"/>
</dbReference>
<dbReference type="InterPro" id="IPR007419">
    <property type="entry name" value="BFD-like_2Fe2S-bd_dom"/>
</dbReference>
<dbReference type="Proteomes" id="UP000192917">
    <property type="component" value="Unassembled WGS sequence"/>
</dbReference>
<evidence type="ECO:0000313" key="5">
    <source>
        <dbReference type="Proteomes" id="UP000192917"/>
    </source>
</evidence>
<evidence type="ECO:0000259" key="2">
    <source>
        <dbReference type="Pfam" id="PF04324"/>
    </source>
</evidence>
<evidence type="ECO:0000256" key="1">
    <source>
        <dbReference type="ARBA" id="ARBA00023002"/>
    </source>
</evidence>
<feature type="domain" description="FAD/NAD(P)-binding" evidence="3">
    <location>
        <begin position="4"/>
        <end position="312"/>
    </location>
</feature>